<dbReference type="EMBL" id="QXFU01002147">
    <property type="protein sequence ID" value="KAE8989785.1"/>
    <property type="molecule type" value="Genomic_DNA"/>
</dbReference>
<comment type="caution">
    <text evidence="1">The sequence shown here is derived from an EMBL/GenBank/DDBJ whole genome shotgun (WGS) entry which is preliminary data.</text>
</comment>
<name>A0A6A3JBQ8_9STRA</name>
<evidence type="ECO:0000313" key="1">
    <source>
        <dbReference type="EMBL" id="KAE8989785.1"/>
    </source>
</evidence>
<accession>A0A6A3JBQ8</accession>
<dbReference type="Proteomes" id="UP000435112">
    <property type="component" value="Unassembled WGS sequence"/>
</dbReference>
<protein>
    <submittedName>
        <fullName evidence="1">Uncharacterized protein</fullName>
    </submittedName>
</protein>
<dbReference type="AlphaFoldDB" id="A0A6A3JBQ8"/>
<reference evidence="1 2" key="1">
    <citation type="submission" date="2018-09" db="EMBL/GenBank/DDBJ databases">
        <title>Genomic investigation of the strawberry pathogen Phytophthora fragariae indicates pathogenicity is determined by transcriptional variation in three key races.</title>
        <authorList>
            <person name="Adams T.M."/>
            <person name="Armitage A.D."/>
            <person name="Sobczyk M.K."/>
            <person name="Bates H.J."/>
            <person name="Dunwell J.M."/>
            <person name="Nellist C.F."/>
            <person name="Harrison R.J."/>
        </authorList>
    </citation>
    <scope>NUCLEOTIDE SEQUENCE [LARGE SCALE GENOMIC DNA]</scope>
    <source>
        <strain evidence="1 2">SCRP324</strain>
    </source>
</reference>
<organism evidence="1 2">
    <name type="scientific">Phytophthora rubi</name>
    <dbReference type="NCBI Taxonomy" id="129364"/>
    <lineage>
        <taxon>Eukaryota</taxon>
        <taxon>Sar</taxon>
        <taxon>Stramenopiles</taxon>
        <taxon>Oomycota</taxon>
        <taxon>Peronosporomycetes</taxon>
        <taxon>Peronosporales</taxon>
        <taxon>Peronosporaceae</taxon>
        <taxon>Phytophthora</taxon>
    </lineage>
</organism>
<sequence length="61" mass="7084">MCSPATRYLETCGDRGLERRLCHVRVKGIHELKDIINDILKSEERGTSHEWSTYPPKSRDV</sequence>
<dbReference type="OrthoDB" id="136332at2759"/>
<evidence type="ECO:0000313" key="2">
    <source>
        <dbReference type="Proteomes" id="UP000435112"/>
    </source>
</evidence>
<gene>
    <name evidence="1" type="ORF">PR002_g21345</name>
</gene>
<proteinExistence type="predicted"/>